<protein>
    <submittedName>
        <fullName evidence="2">Uncharacterized protein</fullName>
    </submittedName>
</protein>
<name>A0A3A3GJ44_9BURK</name>
<reference evidence="3" key="1">
    <citation type="submission" date="2018-09" db="EMBL/GenBank/DDBJ databases">
        <authorList>
            <person name="Zhu H."/>
        </authorList>
    </citation>
    <scope>NUCLEOTIDE SEQUENCE [LARGE SCALE GENOMIC DNA]</scope>
    <source>
        <strain evidence="3">K1S02-23</strain>
    </source>
</reference>
<dbReference type="Proteomes" id="UP000266327">
    <property type="component" value="Unassembled WGS sequence"/>
</dbReference>
<evidence type="ECO:0000313" key="3">
    <source>
        <dbReference type="Proteomes" id="UP000266327"/>
    </source>
</evidence>
<keyword evidence="1" id="KW-1133">Transmembrane helix</keyword>
<dbReference type="EMBL" id="QYUQ01000002">
    <property type="protein sequence ID" value="RJG00960.1"/>
    <property type="molecule type" value="Genomic_DNA"/>
</dbReference>
<comment type="caution">
    <text evidence="2">The sequence shown here is derived from an EMBL/GenBank/DDBJ whole genome shotgun (WGS) entry which is preliminary data.</text>
</comment>
<proteinExistence type="predicted"/>
<sequence>MPGLDMVHVLPVRNTPMRSSVALIRIYALPIAFGMTQLLLVFGARPLKLRRRLVLLVKLLITLILLPVLLLVVLNTRAACAG</sequence>
<organism evidence="2 3">
    <name type="scientific">Noviherbaspirillum sedimenti</name>
    <dbReference type="NCBI Taxonomy" id="2320865"/>
    <lineage>
        <taxon>Bacteria</taxon>
        <taxon>Pseudomonadati</taxon>
        <taxon>Pseudomonadota</taxon>
        <taxon>Betaproteobacteria</taxon>
        <taxon>Burkholderiales</taxon>
        <taxon>Oxalobacteraceae</taxon>
        <taxon>Noviherbaspirillum</taxon>
    </lineage>
</organism>
<feature type="transmembrane region" description="Helical" evidence="1">
    <location>
        <begin position="20"/>
        <end position="41"/>
    </location>
</feature>
<evidence type="ECO:0000256" key="1">
    <source>
        <dbReference type="SAM" id="Phobius"/>
    </source>
</evidence>
<dbReference type="AlphaFoldDB" id="A0A3A3GJ44"/>
<feature type="transmembrane region" description="Helical" evidence="1">
    <location>
        <begin position="53"/>
        <end position="74"/>
    </location>
</feature>
<gene>
    <name evidence="2" type="ORF">D3878_04630</name>
</gene>
<keyword evidence="3" id="KW-1185">Reference proteome</keyword>
<keyword evidence="1" id="KW-0812">Transmembrane</keyword>
<evidence type="ECO:0000313" key="2">
    <source>
        <dbReference type="EMBL" id="RJG00960.1"/>
    </source>
</evidence>
<keyword evidence="1" id="KW-0472">Membrane</keyword>
<accession>A0A3A3GJ44</accession>